<comment type="similarity">
    <text evidence="2">Belongs to the malectin family.</text>
</comment>
<keyword evidence="6" id="KW-0256">Endoplasmic reticulum</keyword>
<accession>A0A7W4TKX9</accession>
<reference evidence="16 17" key="2">
    <citation type="submission" date="2020-08" db="EMBL/GenBank/DDBJ databases">
        <authorList>
            <person name="Partida-Martinez L."/>
            <person name="Huntemann M."/>
            <person name="Clum A."/>
            <person name="Wang J."/>
            <person name="Palaniappan K."/>
            <person name="Ritter S."/>
            <person name="Chen I.-M."/>
            <person name="Stamatis D."/>
            <person name="Reddy T."/>
            <person name="O'Malley R."/>
            <person name="Daum C."/>
            <person name="Shapiro N."/>
            <person name="Ivanova N."/>
            <person name="Kyrpides N."/>
            <person name="Woyke T."/>
        </authorList>
    </citation>
    <scope>NUCLEOTIDE SEQUENCE [LARGE SCALE GENOMIC DNA]</scope>
    <source>
        <strain evidence="16 17">AS2.23</strain>
    </source>
</reference>
<keyword evidence="8" id="KW-0472">Membrane</keyword>
<feature type="compositionally biased region" description="Pro residues" evidence="13">
    <location>
        <begin position="201"/>
        <end position="218"/>
    </location>
</feature>
<keyword evidence="5 12" id="KW-0378">Hydrolase</keyword>
<dbReference type="InterPro" id="IPR008979">
    <property type="entry name" value="Galactose-bd-like_sf"/>
</dbReference>
<dbReference type="EMBL" id="JACHVY010000001">
    <property type="protein sequence ID" value="MBB2900794.1"/>
    <property type="molecule type" value="Genomic_DNA"/>
</dbReference>
<evidence type="ECO:0000256" key="6">
    <source>
        <dbReference type="ARBA" id="ARBA00022824"/>
    </source>
</evidence>
<dbReference type="Gene3D" id="3.20.20.80">
    <property type="entry name" value="Glycosidases"/>
    <property type="match status" value="1"/>
</dbReference>
<gene>
    <name evidence="16" type="ORF">FHR75_001582</name>
</gene>
<evidence type="ECO:0000256" key="1">
    <source>
        <dbReference type="ARBA" id="ARBA00004115"/>
    </source>
</evidence>
<feature type="compositionally biased region" description="Low complexity" evidence="13">
    <location>
        <begin position="189"/>
        <end position="200"/>
    </location>
</feature>
<evidence type="ECO:0000256" key="7">
    <source>
        <dbReference type="ARBA" id="ARBA00022989"/>
    </source>
</evidence>
<dbReference type="InterPro" id="IPR022790">
    <property type="entry name" value="GH26_dom"/>
</dbReference>
<evidence type="ECO:0000256" key="3">
    <source>
        <dbReference type="ARBA" id="ARBA00022692"/>
    </source>
</evidence>
<sequence length="524" mass="57054">MSKLATLLLTSTAAAAVAGAVVVPVSAQAADSTLRFGTAKTPFVDRTGNTWSADSGFIGGHQVTADRFVDIRGTDNDALYQSERWGMSGWRTPVGNGTYEVTLKLAETFFTYRNARVFSVTAEGRQVVKDLDIYATAGLNTRLDKTFTVSVADGSLDLGFSATRNNAKVDAIQVRKVDGGSLVTPTPRPTNSTPVVTAPPTTTPPTTPPPTTPPPVTTPPATTAPQPGTPNVSGHAWKSGSSGVGAADGRFAAWRGSKLDVVASWAGNADNSANFYTLWNGAEYGSWNGSMDMAVGGIDAGETWAQAASGRYDARWRQSLTKLKSLWGDRQGTMYIRFAHEMNGYWFTWSVNKANHQDFMTSWKRYRALQREIFPEAKLVFSVNKETNGAGMDWRQFFPGKEHVDVLSVDYYNNWPYAATLDQFRQQSWEKDGYGAPKGINAHLEFARSQGLPLSVSEWSGNADDGDSPAFIQGMHEFFKANAGNGAGQLAYEVQFNVDIDNRRWLLGDGTRMSNSSAVYRDLF</sequence>
<dbReference type="InterPro" id="IPR039155">
    <property type="entry name" value="MLEC"/>
</dbReference>
<dbReference type="GO" id="GO:0030246">
    <property type="term" value="F:carbohydrate binding"/>
    <property type="evidence" value="ECO:0007669"/>
    <property type="project" value="InterPro"/>
</dbReference>
<keyword evidence="7" id="KW-1133">Transmembrane helix</keyword>
<evidence type="ECO:0000256" key="13">
    <source>
        <dbReference type="SAM" id="MobiDB-lite"/>
    </source>
</evidence>
<feature type="active site" description="Nucleophile" evidence="12">
    <location>
        <position position="458"/>
    </location>
</feature>
<proteinExistence type="inferred from homology"/>
<dbReference type="Pfam" id="PF02156">
    <property type="entry name" value="Glyco_hydro_26"/>
    <property type="match status" value="1"/>
</dbReference>
<keyword evidence="4 14" id="KW-0732">Signal</keyword>
<evidence type="ECO:0000259" key="15">
    <source>
        <dbReference type="PROSITE" id="PS51764"/>
    </source>
</evidence>
<keyword evidence="11 12" id="KW-0326">Glycosidase</keyword>
<evidence type="ECO:0000256" key="4">
    <source>
        <dbReference type="ARBA" id="ARBA00022729"/>
    </source>
</evidence>
<keyword evidence="9" id="KW-0325">Glycoprotein</keyword>
<comment type="similarity">
    <text evidence="12">Belongs to the glycosyl hydrolase 26 family.</text>
</comment>
<feature type="region of interest" description="Disordered" evidence="13">
    <location>
        <begin position="179"/>
        <end position="241"/>
    </location>
</feature>
<dbReference type="RefSeq" id="WP_183390888.1">
    <property type="nucleotide sequence ID" value="NZ_JACHVY010000001.1"/>
</dbReference>
<dbReference type="Gene3D" id="2.60.120.430">
    <property type="entry name" value="Galactose-binding lectin"/>
    <property type="match status" value="1"/>
</dbReference>
<dbReference type="InterPro" id="IPR017853">
    <property type="entry name" value="GH"/>
</dbReference>
<dbReference type="InterPro" id="IPR021720">
    <property type="entry name" value="Malectin_dom"/>
</dbReference>
<evidence type="ECO:0000256" key="11">
    <source>
        <dbReference type="ARBA" id="ARBA00023295"/>
    </source>
</evidence>
<feature type="signal peptide" evidence="14">
    <location>
        <begin position="1"/>
        <end position="29"/>
    </location>
</feature>
<dbReference type="Pfam" id="PF11721">
    <property type="entry name" value="Malectin"/>
    <property type="match status" value="1"/>
</dbReference>
<organism evidence="16 17">
    <name type="scientific">Kineococcus radiotolerans</name>
    <dbReference type="NCBI Taxonomy" id="131568"/>
    <lineage>
        <taxon>Bacteria</taxon>
        <taxon>Bacillati</taxon>
        <taxon>Actinomycetota</taxon>
        <taxon>Actinomycetes</taxon>
        <taxon>Kineosporiales</taxon>
        <taxon>Kineosporiaceae</taxon>
        <taxon>Kineococcus</taxon>
    </lineage>
</organism>
<name>A0A7W4TKX9_KINRA</name>
<dbReference type="PANTHER" id="PTHR13460">
    <property type="match status" value="1"/>
</dbReference>
<evidence type="ECO:0000313" key="16">
    <source>
        <dbReference type="EMBL" id="MBB2900794.1"/>
    </source>
</evidence>
<protein>
    <recommendedName>
        <fullName evidence="15">GH26 domain-containing protein</fullName>
    </recommendedName>
</protein>
<feature type="chain" id="PRO_5030869731" description="GH26 domain-containing protein" evidence="14">
    <location>
        <begin position="30"/>
        <end position="524"/>
    </location>
</feature>
<evidence type="ECO:0000256" key="10">
    <source>
        <dbReference type="ARBA" id="ARBA00023277"/>
    </source>
</evidence>
<dbReference type="Proteomes" id="UP000533269">
    <property type="component" value="Unassembled WGS sequence"/>
</dbReference>
<evidence type="ECO:0000256" key="9">
    <source>
        <dbReference type="ARBA" id="ARBA00023180"/>
    </source>
</evidence>
<reference evidence="16 17" key="1">
    <citation type="submission" date="2020-08" db="EMBL/GenBank/DDBJ databases">
        <title>The Agave Microbiome: Exploring the role of microbial communities in plant adaptations to desert environments.</title>
        <authorList>
            <person name="Partida-Martinez L.P."/>
        </authorList>
    </citation>
    <scope>NUCLEOTIDE SEQUENCE [LARGE SCALE GENOMIC DNA]</scope>
    <source>
        <strain evidence="16 17">AS2.23</strain>
    </source>
</reference>
<comment type="subcellular location">
    <subcellularLocation>
        <location evidence="1">Endoplasmic reticulum membrane</location>
        <topology evidence="1">Single-pass type I membrane protein</topology>
    </subcellularLocation>
</comment>
<dbReference type="PROSITE" id="PS51764">
    <property type="entry name" value="GH26"/>
    <property type="match status" value="1"/>
</dbReference>
<keyword evidence="10" id="KW-0119">Carbohydrate metabolism</keyword>
<evidence type="ECO:0000256" key="2">
    <source>
        <dbReference type="ARBA" id="ARBA00009141"/>
    </source>
</evidence>
<dbReference type="SUPFAM" id="SSF49785">
    <property type="entry name" value="Galactose-binding domain-like"/>
    <property type="match status" value="1"/>
</dbReference>
<evidence type="ECO:0000256" key="8">
    <source>
        <dbReference type="ARBA" id="ARBA00023136"/>
    </source>
</evidence>
<evidence type="ECO:0000256" key="14">
    <source>
        <dbReference type="SAM" id="SignalP"/>
    </source>
</evidence>
<feature type="active site" description="Proton donor" evidence="12">
    <location>
        <position position="341"/>
    </location>
</feature>
<evidence type="ECO:0000256" key="12">
    <source>
        <dbReference type="PROSITE-ProRule" id="PRU01100"/>
    </source>
</evidence>
<feature type="compositionally biased region" description="Low complexity" evidence="13">
    <location>
        <begin position="219"/>
        <end position="230"/>
    </location>
</feature>
<dbReference type="GO" id="GO:0004553">
    <property type="term" value="F:hydrolase activity, hydrolyzing O-glycosyl compounds"/>
    <property type="evidence" value="ECO:0007669"/>
    <property type="project" value="InterPro"/>
</dbReference>
<dbReference type="PANTHER" id="PTHR13460:SF0">
    <property type="entry name" value="MALECTIN"/>
    <property type="match status" value="1"/>
</dbReference>
<dbReference type="GO" id="GO:0016020">
    <property type="term" value="C:membrane"/>
    <property type="evidence" value="ECO:0007669"/>
    <property type="project" value="TreeGrafter"/>
</dbReference>
<evidence type="ECO:0000313" key="17">
    <source>
        <dbReference type="Proteomes" id="UP000533269"/>
    </source>
</evidence>
<dbReference type="SUPFAM" id="SSF51445">
    <property type="entry name" value="(Trans)glycosidases"/>
    <property type="match status" value="1"/>
</dbReference>
<feature type="domain" description="GH26" evidence="15">
    <location>
        <begin position="207"/>
        <end position="524"/>
    </location>
</feature>
<dbReference type="AlphaFoldDB" id="A0A7W4TKX9"/>
<comment type="caution">
    <text evidence="16">The sequence shown here is derived from an EMBL/GenBank/DDBJ whole genome shotgun (WGS) entry which is preliminary data.</text>
</comment>
<keyword evidence="3" id="KW-0812">Transmembrane</keyword>
<evidence type="ECO:0000256" key="5">
    <source>
        <dbReference type="ARBA" id="ARBA00022801"/>
    </source>
</evidence>